<sequence>MSANKRTDTGSRLINAPAAVIYEAYLNPESVMSWRPPEGMKCEIFEFNPHQGGIFKMCFSFIDEHHDTPGKTTAHADVFSGIFEELKEDRKIVEAVNFESDNSAFAGTMKVITQLETVPHGTFVTIRCEDVPSGIKESDHQKGIQSTLENLAKFTEQ</sequence>
<evidence type="ECO:0000313" key="4">
    <source>
        <dbReference type="Proteomes" id="UP000323632"/>
    </source>
</evidence>
<keyword evidence="4" id="KW-1185">Reference proteome</keyword>
<dbReference type="InterPro" id="IPR023393">
    <property type="entry name" value="START-like_dom_sf"/>
</dbReference>
<dbReference type="RefSeq" id="WP_150033737.1">
    <property type="nucleotide sequence ID" value="NZ_VWSH01000004.1"/>
</dbReference>
<dbReference type="EMBL" id="VWSH01000004">
    <property type="protein sequence ID" value="KAA5532235.1"/>
    <property type="molecule type" value="Genomic_DNA"/>
</dbReference>
<name>A0A5M6CFL1_9BACT</name>
<evidence type="ECO:0000313" key="3">
    <source>
        <dbReference type="EMBL" id="KAA5532235.1"/>
    </source>
</evidence>
<reference evidence="3 4" key="1">
    <citation type="submission" date="2019-09" db="EMBL/GenBank/DDBJ databases">
        <title>Genome sequence and assembly of Taibaiella sp.</title>
        <authorList>
            <person name="Chhetri G."/>
        </authorList>
    </citation>
    <scope>NUCLEOTIDE SEQUENCE [LARGE SCALE GENOMIC DNA]</scope>
    <source>
        <strain evidence="3 4">KVB11</strain>
    </source>
</reference>
<feature type="domain" description="Activator of Hsp90 ATPase homologue 1/2-like C-terminal" evidence="2">
    <location>
        <begin position="15"/>
        <end position="154"/>
    </location>
</feature>
<comment type="caution">
    <text evidence="3">The sequence shown here is derived from an EMBL/GenBank/DDBJ whole genome shotgun (WGS) entry which is preliminary data.</text>
</comment>
<organism evidence="3 4">
    <name type="scientific">Taibaiella lutea</name>
    <dbReference type="NCBI Taxonomy" id="2608001"/>
    <lineage>
        <taxon>Bacteria</taxon>
        <taxon>Pseudomonadati</taxon>
        <taxon>Bacteroidota</taxon>
        <taxon>Chitinophagia</taxon>
        <taxon>Chitinophagales</taxon>
        <taxon>Chitinophagaceae</taxon>
        <taxon>Taibaiella</taxon>
    </lineage>
</organism>
<proteinExistence type="inferred from homology"/>
<gene>
    <name evidence="3" type="ORF">F0919_15665</name>
</gene>
<evidence type="ECO:0000256" key="1">
    <source>
        <dbReference type="ARBA" id="ARBA00006817"/>
    </source>
</evidence>
<accession>A0A5M6CFL1</accession>
<dbReference type="SUPFAM" id="SSF55961">
    <property type="entry name" value="Bet v1-like"/>
    <property type="match status" value="1"/>
</dbReference>
<protein>
    <submittedName>
        <fullName evidence="3">ATPase</fullName>
    </submittedName>
</protein>
<dbReference type="Proteomes" id="UP000323632">
    <property type="component" value="Unassembled WGS sequence"/>
</dbReference>
<dbReference type="Pfam" id="PF08327">
    <property type="entry name" value="AHSA1"/>
    <property type="match status" value="1"/>
</dbReference>
<evidence type="ECO:0000259" key="2">
    <source>
        <dbReference type="Pfam" id="PF08327"/>
    </source>
</evidence>
<dbReference type="Gene3D" id="3.30.530.20">
    <property type="match status" value="1"/>
</dbReference>
<dbReference type="AlphaFoldDB" id="A0A5M6CFL1"/>
<dbReference type="InterPro" id="IPR013538">
    <property type="entry name" value="ASHA1/2-like_C"/>
</dbReference>
<comment type="similarity">
    <text evidence="1">Belongs to the AHA1 family.</text>
</comment>